<comment type="caution">
    <text evidence="5">The sequence shown here is derived from an EMBL/GenBank/DDBJ whole genome shotgun (WGS) entry which is preliminary data.</text>
</comment>
<evidence type="ECO:0000313" key="5">
    <source>
        <dbReference type="EMBL" id="GKV32898.1"/>
    </source>
</evidence>
<dbReference type="InterPro" id="IPR005202">
    <property type="entry name" value="TF_GRAS"/>
</dbReference>
<gene>
    <name evidence="5" type="ORF">SLEP1_g41464</name>
</gene>
<feature type="region of interest" description="Disordered" evidence="4">
    <location>
        <begin position="294"/>
        <end position="331"/>
    </location>
</feature>
<sequence>MSMDPKVTELSDYVNGFQVEQDTIFNPVQHSDLTNGFNFNVPSPDLSFMDLPFILPNSEPASFPPSVSVSSDEGLFSVSTSWSPEGAGFSPSGDSESSDPVLKYISQMLMEENMDDRPWKDPLALQDTEKSLYEVLVEHYPPPSDQPQLFLHQNLEISDSIVSGGSTSGHSITSPSTSIGTDNLWVGDVGDYSPSVSEALLPSDYHFQPNSNQTSSQFSVSSTSTPGNMGNGLMEPSATKIMVQTMLSDVESALQFKKGYEEASKFLPRGTQMIIDLGSTTFVSNQKVGVSNATVNEEKNERLQSPDGLWGRKQNHKRENRELEDERSTKQSAVYVDESELCEMFDKVLLCHRDDKDDNEGLQLDGSKTLQPNVSDAGKTRSKRGGKKKETVDLRALLILCAQAVSSYDRRTAGELLKQIREHSSPYGDGSQRLAHYFANGLETRLDGSATRTQNFFTSITSKELAVADALKAYKVHLTACPFTRLGIGFANKMICSMAEKATSLHVVDFGILFGFQWPPLIHLLSMRAGGPPKLRITGIELPQRGFRPSERIEETGRHLAKYCERFNVPFEYNSIAVQNWESIQLEDLKLDCNEMLAVNNLFRFENLLDETADSEVDCPRNVVLKLIRSMNPAIFVNSILNGSYNAPFFVTRFKEALFHLSAIYDVFDNTMDREEPARLMLENEVYGCEAINVVAYEGAERVHRPETWKQWQVRNIRAGFKPLPLDQELMQLIRDKMKESCYHKEFVLDQNSHWVLQGWKGRVLYASSCWVPA</sequence>
<dbReference type="AlphaFoldDB" id="A0AAV5L720"/>
<dbReference type="PROSITE" id="PS50985">
    <property type="entry name" value="GRAS"/>
    <property type="match status" value="1"/>
</dbReference>
<name>A0AAV5L720_9ROSI</name>
<feature type="region of interest" description="SAW" evidence="3">
    <location>
        <begin position="696"/>
        <end position="772"/>
    </location>
</feature>
<reference evidence="5 6" key="1">
    <citation type="journal article" date="2021" name="Commun. Biol.">
        <title>The genome of Shorea leprosula (Dipterocarpaceae) highlights the ecological relevance of drought in aseasonal tropical rainforests.</title>
        <authorList>
            <person name="Ng K.K.S."/>
            <person name="Kobayashi M.J."/>
            <person name="Fawcett J.A."/>
            <person name="Hatakeyama M."/>
            <person name="Paape T."/>
            <person name="Ng C.H."/>
            <person name="Ang C.C."/>
            <person name="Tnah L.H."/>
            <person name="Lee C.T."/>
            <person name="Nishiyama T."/>
            <person name="Sese J."/>
            <person name="O'Brien M.J."/>
            <person name="Copetti D."/>
            <person name="Mohd Noor M.I."/>
            <person name="Ong R.C."/>
            <person name="Putra M."/>
            <person name="Sireger I.Z."/>
            <person name="Indrioko S."/>
            <person name="Kosugi Y."/>
            <person name="Izuno A."/>
            <person name="Isagi Y."/>
            <person name="Lee S.L."/>
            <person name="Shimizu K.K."/>
        </authorList>
    </citation>
    <scope>NUCLEOTIDE SEQUENCE [LARGE SCALE GENOMIC DNA]</scope>
    <source>
        <strain evidence="5">214</strain>
    </source>
</reference>
<dbReference type="EMBL" id="BPVZ01000098">
    <property type="protein sequence ID" value="GKV32898.1"/>
    <property type="molecule type" value="Genomic_DNA"/>
</dbReference>
<keyword evidence="2" id="KW-0804">Transcription</keyword>
<feature type="region of interest" description="Disordered" evidence="4">
    <location>
        <begin position="205"/>
        <end position="231"/>
    </location>
</feature>
<feature type="region of interest" description="Leucine repeat II (LRII)" evidence="3">
    <location>
        <begin position="555"/>
        <end position="587"/>
    </location>
</feature>
<dbReference type="Proteomes" id="UP001054252">
    <property type="component" value="Unassembled WGS sequence"/>
</dbReference>
<evidence type="ECO:0000256" key="4">
    <source>
        <dbReference type="SAM" id="MobiDB-lite"/>
    </source>
</evidence>
<feature type="region of interest" description="Disordered" evidence="4">
    <location>
        <begin position="360"/>
        <end position="387"/>
    </location>
</feature>
<feature type="short sequence motif" description="VHIID" evidence="3">
    <location>
        <begin position="505"/>
        <end position="509"/>
    </location>
</feature>
<feature type="compositionally biased region" description="Basic and acidic residues" evidence="4">
    <location>
        <begin position="317"/>
        <end position="329"/>
    </location>
</feature>
<evidence type="ECO:0000313" key="6">
    <source>
        <dbReference type="Proteomes" id="UP001054252"/>
    </source>
</evidence>
<keyword evidence="6" id="KW-1185">Reference proteome</keyword>
<dbReference type="Pfam" id="PF03514">
    <property type="entry name" value="GRAS"/>
    <property type="match status" value="1"/>
</dbReference>
<evidence type="ECO:0000256" key="3">
    <source>
        <dbReference type="PROSITE-ProRule" id="PRU01191"/>
    </source>
</evidence>
<protein>
    <submittedName>
        <fullName evidence="5">Uncharacterized protein</fullName>
    </submittedName>
</protein>
<evidence type="ECO:0000256" key="2">
    <source>
        <dbReference type="ARBA" id="ARBA00023163"/>
    </source>
</evidence>
<proteinExistence type="inferred from homology"/>
<evidence type="ECO:0000256" key="1">
    <source>
        <dbReference type="ARBA" id="ARBA00023015"/>
    </source>
</evidence>
<dbReference type="PANTHER" id="PTHR31636">
    <property type="entry name" value="OSJNBA0084A10.13 PROTEIN-RELATED"/>
    <property type="match status" value="1"/>
</dbReference>
<comment type="caution">
    <text evidence="3">Lacks conserved residue(s) required for the propagation of feature annotation.</text>
</comment>
<feature type="compositionally biased region" description="Low complexity" evidence="4">
    <location>
        <begin position="210"/>
        <end position="225"/>
    </location>
</feature>
<organism evidence="5 6">
    <name type="scientific">Rubroshorea leprosula</name>
    <dbReference type="NCBI Taxonomy" id="152421"/>
    <lineage>
        <taxon>Eukaryota</taxon>
        <taxon>Viridiplantae</taxon>
        <taxon>Streptophyta</taxon>
        <taxon>Embryophyta</taxon>
        <taxon>Tracheophyta</taxon>
        <taxon>Spermatophyta</taxon>
        <taxon>Magnoliopsida</taxon>
        <taxon>eudicotyledons</taxon>
        <taxon>Gunneridae</taxon>
        <taxon>Pentapetalae</taxon>
        <taxon>rosids</taxon>
        <taxon>malvids</taxon>
        <taxon>Malvales</taxon>
        <taxon>Dipterocarpaceae</taxon>
        <taxon>Rubroshorea</taxon>
    </lineage>
</organism>
<accession>A0AAV5L720</accession>
<feature type="region of interest" description="VHIID" evidence="3">
    <location>
        <begin position="474"/>
        <end position="539"/>
    </location>
</feature>
<keyword evidence="1" id="KW-0805">Transcription regulation</keyword>
<comment type="similarity">
    <text evidence="3">Belongs to the GRAS family.</text>
</comment>